<dbReference type="SMART" id="SM00114">
    <property type="entry name" value="CARD"/>
    <property type="match status" value="1"/>
</dbReference>
<dbReference type="PANTHER" id="PTHR46985:SF2">
    <property type="entry name" value="APOPTOSIS-ASSOCIATED SPECK-LIKE PROTEIN CONTAINING A CARD"/>
    <property type="match status" value="1"/>
</dbReference>
<accession>A0AAV1Q3M2</accession>
<dbReference type="PROSITE" id="PS51830">
    <property type="entry name" value="FIIND"/>
    <property type="match status" value="1"/>
</dbReference>
<name>A0AAV1Q3M2_SCOSC</name>
<evidence type="ECO:0000259" key="6">
    <source>
        <dbReference type="PROSITE" id="PS50209"/>
    </source>
</evidence>
<evidence type="ECO:0000313" key="9">
    <source>
        <dbReference type="Proteomes" id="UP001314229"/>
    </source>
</evidence>
<comment type="caution">
    <text evidence="8">The sequence shown here is derived from an EMBL/GenBank/DDBJ whole genome shotgun (WGS) entry which is preliminary data.</text>
</comment>
<keyword evidence="5" id="KW-0395">Inflammatory response</keyword>
<dbReference type="EMBL" id="CAWUFR010000502">
    <property type="protein sequence ID" value="CAK6978623.1"/>
    <property type="molecule type" value="Genomic_DNA"/>
</dbReference>
<evidence type="ECO:0000256" key="1">
    <source>
        <dbReference type="ARBA" id="ARBA00004514"/>
    </source>
</evidence>
<dbReference type="Proteomes" id="UP001314229">
    <property type="component" value="Unassembled WGS sequence"/>
</dbReference>
<dbReference type="GO" id="GO:0005829">
    <property type="term" value="C:cytosol"/>
    <property type="evidence" value="ECO:0007669"/>
    <property type="project" value="UniProtKB-SubCell"/>
</dbReference>
<reference evidence="8 9" key="1">
    <citation type="submission" date="2024-01" db="EMBL/GenBank/DDBJ databases">
        <authorList>
            <person name="Alioto T."/>
            <person name="Alioto T."/>
            <person name="Gomez Garrido J."/>
        </authorList>
    </citation>
    <scope>NUCLEOTIDE SEQUENCE [LARGE SCALE GENOMIC DNA]</scope>
</reference>
<evidence type="ECO:0000256" key="5">
    <source>
        <dbReference type="ARBA" id="ARBA00023198"/>
    </source>
</evidence>
<dbReference type="Pfam" id="PF23679">
    <property type="entry name" value="UPA-FIIND"/>
    <property type="match status" value="1"/>
</dbReference>
<evidence type="ECO:0000256" key="3">
    <source>
        <dbReference type="ARBA" id="ARBA00022588"/>
    </source>
</evidence>
<protein>
    <submittedName>
        <fullName evidence="8">Uncharacterized protein LOC128380434</fullName>
    </submittedName>
</protein>
<proteinExistence type="predicted"/>
<dbReference type="Gene3D" id="1.10.533.10">
    <property type="entry name" value="Death Domain, Fas"/>
    <property type="match status" value="1"/>
</dbReference>
<evidence type="ECO:0000313" key="8">
    <source>
        <dbReference type="EMBL" id="CAK6978623.1"/>
    </source>
</evidence>
<dbReference type="AlphaFoldDB" id="A0AAV1Q3M2"/>
<comment type="subcellular location">
    <subcellularLocation>
        <location evidence="1">Cytoplasm</location>
        <location evidence="1">Cytosol</location>
    </subcellularLocation>
</comment>
<dbReference type="InterPro" id="IPR051249">
    <property type="entry name" value="NLRP_Inflammasome"/>
</dbReference>
<sequence>MCITSVQAVSWPKIPAVLKDPHRPSKDFSTSANSRVENYHLLKEISNIQMEVSRIKTALLQLQRLIPTRTGKSRPSLDPNTKFNQSVDQTEVSAEQFTLIHLCYSISSLLAQPTMPLQSTSDDSYLRFDSNTNMMFDLSADKEVMMPSEWFPPALSPGPSCFTPELLHEPGHISYRFSCPGPGVFQCIMTKLIFTMDREGELLYKTVQWDENLIQSAGKRPAGPLFDIKCSEEAVSKLHLRHCEKQPASLSDLMSVVHITDNGMSLLEPLEITDTHVVVDVPHLSRWGLVWDIKRFFSPDPKPICGQVLMFHRPTYKGQRPKLNVFLLPENVLVQEVKEQQEKAEYIDVPSSCDLIEGQTYSLQCSEVYKVQPPCARFNLKYGPNYHKTFEIRLTPSTDDVTVTVHDQEKKQVWEYDVELPGKEASISTAVSIQSGAFLMGPAGGGSGPRENLQGIETLPRDEEKRLFSVRTEFINRVSSSVLKDLLDALLQHGVINSGEMDSIQLKPRADKARELIDTVLRKKACKILMDTFSEVDPFLYTTLQLQ</sequence>
<dbReference type="InterPro" id="IPR001315">
    <property type="entry name" value="CARD"/>
</dbReference>
<dbReference type="GO" id="GO:0006954">
    <property type="term" value="P:inflammatory response"/>
    <property type="evidence" value="ECO:0007669"/>
    <property type="project" value="UniProtKB-KW"/>
</dbReference>
<feature type="domain" description="CARD" evidence="6">
    <location>
        <begin position="459"/>
        <end position="524"/>
    </location>
</feature>
<dbReference type="PROSITE" id="PS50209">
    <property type="entry name" value="CARD"/>
    <property type="match status" value="1"/>
</dbReference>
<dbReference type="InterPro" id="IPR025307">
    <property type="entry name" value="FIIND_dom"/>
</dbReference>
<dbReference type="PANTHER" id="PTHR46985">
    <property type="entry name" value="NACHT, LRR AND PYD DOMAINS-CONTAINING PROTEIN 1"/>
    <property type="match status" value="1"/>
</dbReference>
<dbReference type="GO" id="GO:0042981">
    <property type="term" value="P:regulation of apoptotic process"/>
    <property type="evidence" value="ECO:0007669"/>
    <property type="project" value="InterPro"/>
</dbReference>
<dbReference type="Pfam" id="PF00619">
    <property type="entry name" value="CARD"/>
    <property type="match status" value="1"/>
</dbReference>
<gene>
    <name evidence="8" type="ORF">FSCOSCO3_A026904</name>
</gene>
<dbReference type="GO" id="GO:0045087">
    <property type="term" value="P:innate immune response"/>
    <property type="evidence" value="ECO:0007669"/>
    <property type="project" value="UniProtKB-KW"/>
</dbReference>
<evidence type="ECO:0000259" key="7">
    <source>
        <dbReference type="PROSITE" id="PS51830"/>
    </source>
</evidence>
<feature type="domain" description="FIIND" evidence="7">
    <location>
        <begin position="156"/>
        <end position="432"/>
    </location>
</feature>
<keyword evidence="3" id="KW-0399">Innate immunity</keyword>
<evidence type="ECO:0000256" key="4">
    <source>
        <dbReference type="ARBA" id="ARBA00022859"/>
    </source>
</evidence>
<dbReference type="SUPFAM" id="SSF47986">
    <property type="entry name" value="DEATH domain"/>
    <property type="match status" value="1"/>
</dbReference>
<keyword evidence="2" id="KW-0963">Cytoplasm</keyword>
<keyword evidence="4" id="KW-0391">Immunity</keyword>
<dbReference type="Pfam" id="PF13553">
    <property type="entry name" value="FIIND"/>
    <property type="match status" value="1"/>
</dbReference>
<evidence type="ECO:0000256" key="2">
    <source>
        <dbReference type="ARBA" id="ARBA00022490"/>
    </source>
</evidence>
<organism evidence="8 9">
    <name type="scientific">Scomber scombrus</name>
    <name type="common">Atlantic mackerel</name>
    <name type="synonym">Scomber vernalis</name>
    <dbReference type="NCBI Taxonomy" id="13677"/>
    <lineage>
        <taxon>Eukaryota</taxon>
        <taxon>Metazoa</taxon>
        <taxon>Chordata</taxon>
        <taxon>Craniata</taxon>
        <taxon>Vertebrata</taxon>
        <taxon>Euteleostomi</taxon>
        <taxon>Actinopterygii</taxon>
        <taxon>Neopterygii</taxon>
        <taxon>Teleostei</taxon>
        <taxon>Neoteleostei</taxon>
        <taxon>Acanthomorphata</taxon>
        <taxon>Pelagiaria</taxon>
        <taxon>Scombriformes</taxon>
        <taxon>Scombridae</taxon>
        <taxon>Scomber</taxon>
    </lineage>
</organism>
<dbReference type="InterPro" id="IPR011029">
    <property type="entry name" value="DEATH-like_dom_sf"/>
</dbReference>
<keyword evidence="9" id="KW-1185">Reference proteome</keyword>